<dbReference type="Proteomes" id="UP000478417">
    <property type="component" value="Unassembled WGS sequence"/>
</dbReference>
<accession>A0A6B2M169</accession>
<evidence type="ECO:0000256" key="1">
    <source>
        <dbReference type="SAM" id="SignalP"/>
    </source>
</evidence>
<organism evidence="3 4">
    <name type="scientific">Oceanipulchritudo coccoides</name>
    <dbReference type="NCBI Taxonomy" id="2706888"/>
    <lineage>
        <taxon>Bacteria</taxon>
        <taxon>Pseudomonadati</taxon>
        <taxon>Verrucomicrobiota</taxon>
        <taxon>Opitutia</taxon>
        <taxon>Puniceicoccales</taxon>
        <taxon>Oceanipulchritudinaceae</taxon>
        <taxon>Oceanipulchritudo</taxon>
    </lineage>
</organism>
<reference evidence="3 4" key="1">
    <citation type="submission" date="2020-02" db="EMBL/GenBank/DDBJ databases">
        <title>Albibacoteraceae fam. nov., the first described family within the subdivision 4 Verrucomicrobia.</title>
        <authorList>
            <person name="Xi F."/>
        </authorList>
    </citation>
    <scope>NUCLEOTIDE SEQUENCE [LARGE SCALE GENOMIC DNA]</scope>
    <source>
        <strain evidence="3 4">CK1056</strain>
    </source>
</reference>
<feature type="chain" id="PRO_5025557151" description="Lambda-carrageenase middle domain-containing protein" evidence="1">
    <location>
        <begin position="18"/>
        <end position="1080"/>
    </location>
</feature>
<evidence type="ECO:0000313" key="4">
    <source>
        <dbReference type="Proteomes" id="UP000478417"/>
    </source>
</evidence>
<sequence length="1080" mass="120321">MKLAQSLILLLSTTAAGVLSGQSTFQPYTTQGENLIHVRTADFDAVGAKDYVVGMTVNGKVIAFDRPAISDPEENNQLWQYTPPTSFGIMLATGEANSANPGEEVLLPGTDGHLRILSRDGVLLGDWTPQTGTGFPGALYSADTGKNSAGEIRIVTGGVNGRIYILAEDGTTVGTIFPPSTRSSVPGVIRRVVVGNYDGIGGDEVISFYDELNFSGGNYFEITDLDTMERPAYWGSNGLNYNNIQEAFGWTDKQLPWAYDMDGDGDDELVAHWGVLHPEDGARTRLLSTMLPAGEALDLELHYENVSETTNTGKYLLQQGVPGDFRDWNNYPGPEMLTIYGDDLYLVNYDTRNSVDLNRFRVFRPTDHGYAHTLYHFTDGARLEDRNGGLDKMILAGPPNGDDHFYLVDLSTGQWTTDAKTIDGRGVLREVRDALDELHADIQNFSGTEAVAGKPIYYIGTMNGSMGWRMTESNIRSRANSIRNAVQEWRDELGGVSGYQPERVKFVSSIGDIDGLVDRMTNNGAIDLRQALTDFSRALAERKVHFMFIVGHGSRIFIDPETLADCFEASIFEGETYMLARSKELRESTYIDEYIPHMDALLARSAQLGVAPPYFMLCGKGAIFSALAPDKASALFPAYKDVLTLGVENSNVTVPDLSFAERVGLWLNGDVENWGCNSIGDNLAANRVVEFGGMRNGHVVFRHLFSQYLMGANSFRITSIINRDNPMYLLGDTNDPALKWSNPYRQGIWNFLRLVESGVYPNSPERDQLKGLSPVAAALHDPNFIRLREQSINHDYYKYAPPARNYVINRLACWDAYTDVPDVDGTAILLNAKRRWDNLLPTSPSGFSPIVPYATRAELEALPWCNRAYQTNGDTWSEFASLEEARDSIMNELVTQRGNQLFYVDNECFWQVTQQKDDPDTYFVALLDSNLLTPTNRTVQLKLGSTQGKWEVFDQFGSQEVPLGTLESSADAIAINIPAGAVRILTVKRPPPPPVFATGFIWHDDNWAYNADAGSWFYFFGNLQARELSSGNDYNYTDTSGWAWMEFPWIYDFESGSWSYIFGNRWVYDFSSAETVLLKQ</sequence>
<evidence type="ECO:0000259" key="2">
    <source>
        <dbReference type="Pfam" id="PF25290"/>
    </source>
</evidence>
<protein>
    <recommendedName>
        <fullName evidence="2">Lambda-carrageenase middle domain-containing protein</fullName>
    </recommendedName>
</protein>
<dbReference type="EMBL" id="JAAGNX010000001">
    <property type="protein sequence ID" value="NDV61470.1"/>
    <property type="molecule type" value="Genomic_DNA"/>
</dbReference>
<dbReference type="AlphaFoldDB" id="A0A6B2M169"/>
<evidence type="ECO:0000313" key="3">
    <source>
        <dbReference type="EMBL" id="NDV61470.1"/>
    </source>
</evidence>
<gene>
    <name evidence="3" type="ORF">G0Q06_03300</name>
</gene>
<keyword evidence="1" id="KW-0732">Signal</keyword>
<feature type="domain" description="Lambda-carrageenase middle" evidence="2">
    <location>
        <begin position="638"/>
        <end position="713"/>
    </location>
</feature>
<comment type="caution">
    <text evidence="3">The sequence shown here is derived from an EMBL/GenBank/DDBJ whole genome shotgun (WGS) entry which is preliminary data.</text>
</comment>
<dbReference type="InterPro" id="IPR057421">
    <property type="entry name" value="CGLA_M"/>
</dbReference>
<feature type="signal peptide" evidence="1">
    <location>
        <begin position="1"/>
        <end position="17"/>
    </location>
</feature>
<dbReference type="RefSeq" id="WP_163962439.1">
    <property type="nucleotide sequence ID" value="NZ_JAAGNX010000001.1"/>
</dbReference>
<keyword evidence="4" id="KW-1185">Reference proteome</keyword>
<name>A0A6B2M169_9BACT</name>
<proteinExistence type="predicted"/>
<dbReference type="Pfam" id="PF25290">
    <property type="entry name" value="CGLA_M"/>
    <property type="match status" value="1"/>
</dbReference>